<reference evidence="2" key="1">
    <citation type="submission" date="2014-09" db="EMBL/GenBank/DDBJ databases">
        <authorList>
            <person name="Magalhaes I.L.F."/>
            <person name="Oliveira U."/>
            <person name="Santos F.R."/>
            <person name="Vidigal T.H.D.A."/>
            <person name="Brescovit A.D."/>
            <person name="Santos A.J."/>
        </authorList>
    </citation>
    <scope>NUCLEOTIDE SEQUENCE</scope>
    <source>
        <tissue evidence="2">Shoot tissue taken approximately 20 cm above the soil surface</tissue>
    </source>
</reference>
<organism evidence="2">
    <name type="scientific">Arundo donax</name>
    <name type="common">Giant reed</name>
    <name type="synonym">Donax arundinaceus</name>
    <dbReference type="NCBI Taxonomy" id="35708"/>
    <lineage>
        <taxon>Eukaryota</taxon>
        <taxon>Viridiplantae</taxon>
        <taxon>Streptophyta</taxon>
        <taxon>Embryophyta</taxon>
        <taxon>Tracheophyta</taxon>
        <taxon>Spermatophyta</taxon>
        <taxon>Magnoliopsida</taxon>
        <taxon>Liliopsida</taxon>
        <taxon>Poales</taxon>
        <taxon>Poaceae</taxon>
        <taxon>PACMAD clade</taxon>
        <taxon>Arundinoideae</taxon>
        <taxon>Arundineae</taxon>
        <taxon>Arundo</taxon>
    </lineage>
</organism>
<accession>A0A0A9GIY0</accession>
<feature type="region of interest" description="Disordered" evidence="1">
    <location>
        <begin position="48"/>
        <end position="68"/>
    </location>
</feature>
<reference evidence="2" key="2">
    <citation type="journal article" date="2015" name="Data Brief">
        <title>Shoot transcriptome of the giant reed, Arundo donax.</title>
        <authorList>
            <person name="Barrero R.A."/>
            <person name="Guerrero F.D."/>
            <person name="Moolhuijzen P."/>
            <person name="Goolsby J.A."/>
            <person name="Tidwell J."/>
            <person name="Bellgard S.E."/>
            <person name="Bellgard M.I."/>
        </authorList>
    </citation>
    <scope>NUCLEOTIDE SEQUENCE</scope>
    <source>
        <tissue evidence="2">Shoot tissue taken approximately 20 cm above the soil surface</tissue>
    </source>
</reference>
<dbReference type="EMBL" id="GBRH01177298">
    <property type="protein sequence ID" value="JAE20598.1"/>
    <property type="molecule type" value="Transcribed_RNA"/>
</dbReference>
<evidence type="ECO:0000256" key="1">
    <source>
        <dbReference type="SAM" id="MobiDB-lite"/>
    </source>
</evidence>
<name>A0A0A9GIY0_ARUDO</name>
<evidence type="ECO:0000313" key="2">
    <source>
        <dbReference type="EMBL" id="JAE20598.1"/>
    </source>
</evidence>
<proteinExistence type="predicted"/>
<dbReference type="AlphaFoldDB" id="A0A0A9GIY0"/>
<sequence>MFSPWSRILASEAVAEHTRLEMPWSPTCAQFLMFTACNFAQQRPMALRPSLPTPEHASMVRDTKLGQP</sequence>
<feature type="compositionally biased region" description="Basic and acidic residues" evidence="1">
    <location>
        <begin position="58"/>
        <end position="68"/>
    </location>
</feature>
<protein>
    <submittedName>
        <fullName evidence="2">Uncharacterized protein</fullName>
    </submittedName>
</protein>